<evidence type="ECO:0000256" key="3">
    <source>
        <dbReference type="ARBA" id="ARBA00022723"/>
    </source>
</evidence>
<comment type="caution">
    <text evidence="8">The sequence shown here is derived from an EMBL/GenBank/DDBJ whole genome shotgun (WGS) entry which is preliminary data.</text>
</comment>
<evidence type="ECO:0000256" key="4">
    <source>
        <dbReference type="ARBA" id="ARBA00022771"/>
    </source>
</evidence>
<reference evidence="8" key="1">
    <citation type="submission" date="2021-01" db="EMBL/GenBank/DDBJ databases">
        <authorList>
            <consortium name="Genoscope - CEA"/>
            <person name="William W."/>
        </authorList>
    </citation>
    <scope>NUCLEOTIDE SEQUENCE</scope>
</reference>
<dbReference type="PANTHER" id="PTHR12170">
    <property type="entry name" value="MACROPHAGE ERYTHROBLAST ATTACHER-RELATED"/>
    <property type="match status" value="1"/>
</dbReference>
<feature type="domain" description="RING-Gid-type" evidence="7">
    <location>
        <begin position="85"/>
        <end position="156"/>
    </location>
</feature>
<accession>A0A8S1KKM0</accession>
<dbReference type="GO" id="GO:0005634">
    <property type="term" value="C:nucleus"/>
    <property type="evidence" value="ECO:0007669"/>
    <property type="project" value="TreeGrafter"/>
</dbReference>
<evidence type="ECO:0000256" key="2">
    <source>
        <dbReference type="ARBA" id="ARBA00022490"/>
    </source>
</evidence>
<dbReference type="AlphaFoldDB" id="A0A8S1KKM0"/>
<dbReference type="Pfam" id="PF10607">
    <property type="entry name" value="CTLH"/>
    <property type="match status" value="1"/>
</dbReference>
<dbReference type="GO" id="GO:0061630">
    <property type="term" value="F:ubiquitin protein ligase activity"/>
    <property type="evidence" value="ECO:0007669"/>
    <property type="project" value="InterPro"/>
</dbReference>
<dbReference type="GO" id="GO:0005737">
    <property type="term" value="C:cytoplasm"/>
    <property type="evidence" value="ECO:0007669"/>
    <property type="project" value="UniProtKB-SubCell"/>
</dbReference>
<dbReference type="PROSITE" id="PS51867">
    <property type="entry name" value="ZF_RING_GID"/>
    <property type="match status" value="1"/>
</dbReference>
<keyword evidence="4 6" id="KW-0863">Zinc-finger</keyword>
<keyword evidence="3" id="KW-0479">Metal-binding</keyword>
<evidence type="ECO:0000313" key="9">
    <source>
        <dbReference type="Proteomes" id="UP000692954"/>
    </source>
</evidence>
<comment type="subcellular location">
    <subcellularLocation>
        <location evidence="1">Cytoplasm</location>
    </subcellularLocation>
</comment>
<gene>
    <name evidence="8" type="ORF">PSON_ATCC_30995.1.T0070481</name>
</gene>
<sequence length="156" mass="18739">MALNYIRDYQFFMNQESIQKAMGCLLFMKYKNILPQYDEKRWERLIKQFKQELYNVYCFPKESPLLSYLKCGITTLKYLILCLRCPICNKYMQELSKDLLTIQKLGSTWIFRISGELMDENNPPIILPNNQVYSQKSLQQTNQQQNRQVQQSRNLK</sequence>
<dbReference type="OrthoDB" id="1933455at2759"/>
<proteinExistence type="predicted"/>
<evidence type="ECO:0000259" key="7">
    <source>
        <dbReference type="PROSITE" id="PS51867"/>
    </source>
</evidence>
<keyword evidence="2" id="KW-0963">Cytoplasm</keyword>
<dbReference type="GO" id="GO:0034657">
    <property type="term" value="C:GID complex"/>
    <property type="evidence" value="ECO:0007669"/>
    <property type="project" value="TreeGrafter"/>
</dbReference>
<organism evidence="8 9">
    <name type="scientific">Paramecium sonneborni</name>
    <dbReference type="NCBI Taxonomy" id="65129"/>
    <lineage>
        <taxon>Eukaryota</taxon>
        <taxon>Sar</taxon>
        <taxon>Alveolata</taxon>
        <taxon>Ciliophora</taxon>
        <taxon>Intramacronucleata</taxon>
        <taxon>Oligohymenophorea</taxon>
        <taxon>Peniculida</taxon>
        <taxon>Parameciidae</taxon>
        <taxon>Paramecium</taxon>
    </lineage>
</organism>
<feature type="zinc finger region" description="RING-Gid-type" evidence="6">
    <location>
        <begin position="85"/>
        <end position="156"/>
    </location>
</feature>
<dbReference type="PANTHER" id="PTHR12170:SF2">
    <property type="entry name" value="E3 UBIQUITIN-PROTEIN TRANSFERASE MAEA"/>
    <property type="match status" value="1"/>
</dbReference>
<dbReference type="GO" id="GO:0008270">
    <property type="term" value="F:zinc ion binding"/>
    <property type="evidence" value="ECO:0007669"/>
    <property type="project" value="UniProtKB-KW"/>
</dbReference>
<evidence type="ECO:0000256" key="1">
    <source>
        <dbReference type="ARBA" id="ARBA00004496"/>
    </source>
</evidence>
<dbReference type="Proteomes" id="UP000692954">
    <property type="component" value="Unassembled WGS sequence"/>
</dbReference>
<dbReference type="GO" id="GO:0043161">
    <property type="term" value="P:proteasome-mediated ubiquitin-dependent protein catabolic process"/>
    <property type="evidence" value="ECO:0007669"/>
    <property type="project" value="InterPro"/>
</dbReference>
<dbReference type="InterPro" id="IPR045098">
    <property type="entry name" value="Fyv10_fam"/>
</dbReference>
<dbReference type="EMBL" id="CAJJDN010000007">
    <property type="protein sequence ID" value="CAD8053646.1"/>
    <property type="molecule type" value="Genomic_DNA"/>
</dbReference>
<name>A0A8S1KKM0_9CILI</name>
<keyword evidence="5" id="KW-0862">Zinc</keyword>
<dbReference type="InterPro" id="IPR044063">
    <property type="entry name" value="ZF_RING_GID"/>
</dbReference>
<keyword evidence="9" id="KW-1185">Reference proteome</keyword>
<evidence type="ECO:0000256" key="5">
    <source>
        <dbReference type="ARBA" id="ARBA00022833"/>
    </source>
</evidence>
<dbReference type="InterPro" id="IPR024964">
    <property type="entry name" value="CTLH/CRA"/>
</dbReference>
<evidence type="ECO:0000313" key="8">
    <source>
        <dbReference type="EMBL" id="CAD8053646.1"/>
    </source>
</evidence>
<evidence type="ECO:0000256" key="6">
    <source>
        <dbReference type="PROSITE-ProRule" id="PRU01215"/>
    </source>
</evidence>
<protein>
    <recommendedName>
        <fullName evidence="7">RING-Gid-type domain-containing protein</fullName>
    </recommendedName>
</protein>